<gene>
    <name evidence="3" type="ORF">SAMEA2297795_02005</name>
    <name evidence="2" type="ORF">SAMEA2297796_01526</name>
</gene>
<feature type="transmembrane region" description="Helical" evidence="1">
    <location>
        <begin position="249"/>
        <end position="277"/>
    </location>
</feature>
<accession>A0A1D4MNC8</accession>
<dbReference type="Pfam" id="PF07907">
    <property type="entry name" value="YibE_F"/>
    <property type="match status" value="1"/>
</dbReference>
<keyword evidence="1" id="KW-0472">Membrane</keyword>
<evidence type="ECO:0000313" key="5">
    <source>
        <dbReference type="Proteomes" id="UP000095768"/>
    </source>
</evidence>
<feature type="transmembrane region" description="Helical" evidence="1">
    <location>
        <begin position="128"/>
        <end position="145"/>
    </location>
</feature>
<dbReference type="EMBL" id="FMPG01000010">
    <property type="protein sequence ID" value="SCT21711.1"/>
    <property type="molecule type" value="Genomic_DNA"/>
</dbReference>
<evidence type="ECO:0000256" key="1">
    <source>
        <dbReference type="SAM" id="Phobius"/>
    </source>
</evidence>
<keyword evidence="1" id="KW-1133">Transmembrane helix</keyword>
<reference evidence="2 4" key="1">
    <citation type="submission" date="2016-09" db="EMBL/GenBank/DDBJ databases">
        <authorList>
            <consortium name="Pathogen Informatics"/>
            <person name="Sun Q."/>
            <person name="Inoue M."/>
        </authorList>
    </citation>
    <scope>NUCLEOTIDE SEQUENCE [LARGE SCALE GENOMIC DNA]</scope>
    <source>
        <strain evidence="2 4">82C</strain>
    </source>
</reference>
<keyword evidence="1" id="KW-0812">Transmembrane</keyword>
<dbReference type="AlphaFoldDB" id="A0A1D4MNC8"/>
<feature type="transmembrane region" description="Helical" evidence="1">
    <location>
        <begin position="343"/>
        <end position="366"/>
    </location>
</feature>
<reference evidence="3 5" key="2">
    <citation type="submission" date="2016-09" db="EMBL/GenBank/DDBJ databases">
        <authorList>
            <consortium name="Pathogen Informatics"/>
        </authorList>
    </citation>
    <scope>NUCLEOTIDE SEQUENCE [LARGE SCALE GENOMIC DNA]</scope>
    <source>
        <strain evidence="3 5">82B</strain>
    </source>
</reference>
<feature type="transmembrane region" description="Helical" evidence="1">
    <location>
        <begin position="204"/>
        <end position="229"/>
    </location>
</feature>
<evidence type="ECO:0000313" key="2">
    <source>
        <dbReference type="EMBL" id="SCS99897.1"/>
    </source>
</evidence>
<dbReference type="Proteomes" id="UP000095412">
    <property type="component" value="Unassembled WGS sequence"/>
</dbReference>
<proteinExistence type="predicted"/>
<evidence type="ECO:0000313" key="3">
    <source>
        <dbReference type="EMBL" id="SCT21711.1"/>
    </source>
</evidence>
<organism evidence="3 5">
    <name type="scientific">Staphylococcus caeli</name>
    <dbReference type="NCBI Taxonomy" id="2201815"/>
    <lineage>
        <taxon>Bacteria</taxon>
        <taxon>Bacillati</taxon>
        <taxon>Bacillota</taxon>
        <taxon>Bacilli</taxon>
        <taxon>Bacillales</taxon>
        <taxon>Staphylococcaceae</taxon>
        <taxon>Staphylococcus</taxon>
    </lineage>
</organism>
<feature type="transmembrane region" description="Helical" evidence="1">
    <location>
        <begin position="298"/>
        <end position="323"/>
    </location>
</feature>
<feature type="transmembrane region" description="Helical" evidence="1">
    <location>
        <begin position="152"/>
        <end position="170"/>
    </location>
</feature>
<dbReference type="Proteomes" id="UP000095768">
    <property type="component" value="Unassembled WGS sequence"/>
</dbReference>
<feature type="transmembrane region" description="Helical" evidence="1">
    <location>
        <begin position="176"/>
        <end position="197"/>
    </location>
</feature>
<keyword evidence="4" id="KW-1185">Reference proteome</keyword>
<evidence type="ECO:0000313" key="4">
    <source>
        <dbReference type="Proteomes" id="UP000095412"/>
    </source>
</evidence>
<dbReference type="OrthoDB" id="5753718at2"/>
<feature type="transmembrane region" description="Helical" evidence="1">
    <location>
        <begin position="14"/>
        <end position="34"/>
    </location>
</feature>
<protein>
    <submittedName>
        <fullName evidence="3">Membrane spanning protein</fullName>
    </submittedName>
</protein>
<dbReference type="PANTHER" id="PTHR41771">
    <property type="entry name" value="MEMBRANE PROTEIN-RELATED"/>
    <property type="match status" value="1"/>
</dbReference>
<sequence length="373" mass="41243">MRLKSTKSSLNKPFNWIIFIFCIVFVGLFMFTFMNAKFYNTPIGQITQIDNKSTSQITDEHHNKDVKHKERLHIKILNGKFEGKTAKIDHEYTASQADSESFSKNNKVLLHIDNNLNGAYITEKKRDSLVVAITGLFLLTVLLVGKKIGLQSILSLVINTAVVLLAIFIHNQSPSISLFGLMSIGIVISTALTLVLVTGWRWRTLITIVSTLLGTFICVGITQLVIQFTGGAGLKFETMSFLTLPPKEVFLASVMIGSLGAVMDVAITIASGMAEILRRTPDISMTRWALAGRNIGQDIMGTMTNILLFSYLSGSLPMLLIYLKNANTITYTVSMNWSLEISRAITGGIGIVLTIPITIMLMQLWFKLRGATQ</sequence>
<dbReference type="PANTHER" id="PTHR41771:SF1">
    <property type="entry name" value="MEMBRANE PROTEIN"/>
    <property type="match status" value="1"/>
</dbReference>
<name>A0A1D4MNC8_9STAP</name>
<dbReference type="RefSeq" id="WP_069995682.1">
    <property type="nucleotide sequence ID" value="NZ_FMPG01000010.1"/>
</dbReference>
<dbReference type="InterPro" id="IPR012507">
    <property type="entry name" value="YibE_F"/>
</dbReference>
<dbReference type="EMBL" id="FMPI01000010">
    <property type="protein sequence ID" value="SCS99897.1"/>
    <property type="molecule type" value="Genomic_DNA"/>
</dbReference>